<sequence length="37" mass="3975">MSMLCLSSSSLWIFSRSSAFMASNSSTLSLPRCCNAP</sequence>
<reference evidence="1" key="2">
    <citation type="journal article" date="2015" name="Fish Shellfish Immunol.">
        <title>Early steps in the European eel (Anguilla anguilla)-Vibrio vulnificus interaction in the gills: Role of the RtxA13 toxin.</title>
        <authorList>
            <person name="Callol A."/>
            <person name="Pajuelo D."/>
            <person name="Ebbesson L."/>
            <person name="Teles M."/>
            <person name="MacKenzie S."/>
            <person name="Amaro C."/>
        </authorList>
    </citation>
    <scope>NUCLEOTIDE SEQUENCE</scope>
</reference>
<dbReference type="AlphaFoldDB" id="A0A0E9PY38"/>
<accession>A0A0E9PY38</accession>
<name>A0A0E9PY38_ANGAN</name>
<reference evidence="1" key="1">
    <citation type="submission" date="2014-11" db="EMBL/GenBank/DDBJ databases">
        <authorList>
            <person name="Amaro Gonzalez C."/>
        </authorList>
    </citation>
    <scope>NUCLEOTIDE SEQUENCE</scope>
</reference>
<dbReference type="EMBL" id="GBXM01099360">
    <property type="protein sequence ID" value="JAH09217.1"/>
    <property type="molecule type" value="Transcribed_RNA"/>
</dbReference>
<evidence type="ECO:0000313" key="1">
    <source>
        <dbReference type="EMBL" id="JAH09217.1"/>
    </source>
</evidence>
<proteinExistence type="predicted"/>
<organism evidence="1">
    <name type="scientific">Anguilla anguilla</name>
    <name type="common">European freshwater eel</name>
    <name type="synonym">Muraena anguilla</name>
    <dbReference type="NCBI Taxonomy" id="7936"/>
    <lineage>
        <taxon>Eukaryota</taxon>
        <taxon>Metazoa</taxon>
        <taxon>Chordata</taxon>
        <taxon>Craniata</taxon>
        <taxon>Vertebrata</taxon>
        <taxon>Euteleostomi</taxon>
        <taxon>Actinopterygii</taxon>
        <taxon>Neopterygii</taxon>
        <taxon>Teleostei</taxon>
        <taxon>Anguilliformes</taxon>
        <taxon>Anguillidae</taxon>
        <taxon>Anguilla</taxon>
    </lineage>
</organism>
<protein>
    <submittedName>
        <fullName evidence="1">Uncharacterized protein</fullName>
    </submittedName>
</protein>